<reference evidence="1 2" key="1">
    <citation type="journal article" date="2013" name="Genome Announc.">
        <title>Draft Genome Sequence of Streptomyces viridochromogenes Strain Tu57, Producer of Avilamycin.</title>
        <authorList>
            <person name="Gruning B.A."/>
            <person name="Erxleben A."/>
            <person name="Hahnlein A."/>
            <person name="Gunther S."/>
        </authorList>
    </citation>
    <scope>NUCLEOTIDE SEQUENCE [LARGE SCALE GENOMIC DNA]</scope>
    <source>
        <strain evidence="1 2">Tue57</strain>
    </source>
</reference>
<name>L8P5G4_STRVR</name>
<dbReference type="EMBL" id="AMLP01000194">
    <property type="protein sequence ID" value="ELS52796.1"/>
    <property type="molecule type" value="Genomic_DNA"/>
</dbReference>
<protein>
    <submittedName>
        <fullName evidence="1">Putative ATP/GTP-binding protein</fullName>
    </submittedName>
</protein>
<organism evidence="1 2">
    <name type="scientific">Streptomyces viridochromogenes Tue57</name>
    <dbReference type="NCBI Taxonomy" id="1160705"/>
    <lineage>
        <taxon>Bacteria</taxon>
        <taxon>Bacillati</taxon>
        <taxon>Actinomycetota</taxon>
        <taxon>Actinomycetes</taxon>
        <taxon>Kitasatosporales</taxon>
        <taxon>Streptomycetaceae</taxon>
        <taxon>Streptomyces</taxon>
    </lineage>
</organism>
<evidence type="ECO:0000313" key="2">
    <source>
        <dbReference type="Proteomes" id="UP000011205"/>
    </source>
</evidence>
<proteinExistence type="predicted"/>
<evidence type="ECO:0000313" key="1">
    <source>
        <dbReference type="EMBL" id="ELS52796.1"/>
    </source>
</evidence>
<dbReference type="Proteomes" id="UP000011205">
    <property type="component" value="Unassembled WGS sequence"/>
</dbReference>
<dbReference type="PATRIC" id="fig|1160705.3.peg.6163"/>
<sequence length="106" mass="11656">MSDSEREAWAESLVELAEDLVAAERGNVEMVVECAATVDEPEKGGPRLIDVVLVGRHPETRLPSFQLVELKRWSTVTQVEAATAELVSVPGIKKPKKHPALQLRDT</sequence>
<gene>
    <name evidence="1" type="ORF">STVIR_6237</name>
</gene>
<accession>L8P5G4</accession>
<comment type="caution">
    <text evidence="1">The sequence shown here is derived from an EMBL/GenBank/DDBJ whole genome shotgun (WGS) entry which is preliminary data.</text>
</comment>
<dbReference type="AlphaFoldDB" id="L8P5G4"/>